<dbReference type="InterPro" id="IPR044843">
    <property type="entry name" value="Trans_IPPS_bact-type"/>
</dbReference>
<dbReference type="GO" id="GO:0051996">
    <property type="term" value="F:squalene synthase [NAD(P)H] activity"/>
    <property type="evidence" value="ECO:0007669"/>
    <property type="project" value="InterPro"/>
</dbReference>
<dbReference type="PROSITE" id="PS01044">
    <property type="entry name" value="SQUALEN_PHYTOEN_SYN_1"/>
    <property type="match status" value="1"/>
</dbReference>
<dbReference type="GO" id="GO:0016117">
    <property type="term" value="P:carotenoid biosynthetic process"/>
    <property type="evidence" value="ECO:0007669"/>
    <property type="project" value="UniProtKB-ARBA"/>
</dbReference>
<sequence length="322" mass="34911">MNPGPLDAAYLHCRELAAEHGKSYFLATRLLPARDRPAVHALYGFARTVDDVVDVDAVCGRPVTDCLAELDRIEAELRCALDKSALDGAAGDGATPARVRPVVVAVADTITRYEISLDHFTAFLDAMRMDLPGAPGYRAEYATMAQLREYMHGSAAAIGLQMLPVLGTVTPRAEAEPPAAALGEAFQLTNFIRDVGEDLARGRVYLPAEDLAAFGVDADLLRHCRDTGRSDPRIERALAHFVCVNRALYRRARPGLAMLEPRARPGMVAAFELYSAILGEIETSGFRVLDRRAVVPRRRRLALVAPRLLDGAVAAVRGRAGD</sequence>
<dbReference type="STRING" id="168276.SAMN05444580_11363"/>
<keyword evidence="2" id="KW-0808">Transferase</keyword>
<dbReference type="Pfam" id="PF00494">
    <property type="entry name" value="SQS_PSY"/>
    <property type="match status" value="1"/>
</dbReference>
<accession>A0A1G7BL22</accession>
<proteinExistence type="predicted"/>
<dbReference type="InterPro" id="IPR008949">
    <property type="entry name" value="Isoprenoid_synthase_dom_sf"/>
</dbReference>
<dbReference type="GO" id="GO:0004311">
    <property type="term" value="F:geranylgeranyl diphosphate synthase activity"/>
    <property type="evidence" value="ECO:0007669"/>
    <property type="project" value="InterPro"/>
</dbReference>
<evidence type="ECO:0000313" key="3">
    <source>
        <dbReference type="EMBL" id="SDE27005.1"/>
    </source>
</evidence>
<keyword evidence="4" id="KW-1185">Reference proteome</keyword>
<comment type="pathway">
    <text evidence="1">Carotenoid biosynthesis; phytoene biosynthesis.</text>
</comment>
<dbReference type="SFLD" id="SFLDG01018">
    <property type="entry name" value="Squalene/Phytoene_Synthase_Lik"/>
    <property type="match status" value="1"/>
</dbReference>
<dbReference type="PROSITE" id="PS01045">
    <property type="entry name" value="SQUALEN_PHYTOEN_SYN_2"/>
    <property type="match status" value="1"/>
</dbReference>
<dbReference type="PANTHER" id="PTHR31480">
    <property type="entry name" value="BIFUNCTIONAL LYCOPENE CYCLASE/PHYTOENE SYNTHASE"/>
    <property type="match status" value="1"/>
</dbReference>
<dbReference type="InterPro" id="IPR033904">
    <property type="entry name" value="Trans_IPPS_HH"/>
</dbReference>
<evidence type="ECO:0000313" key="4">
    <source>
        <dbReference type="Proteomes" id="UP000199417"/>
    </source>
</evidence>
<dbReference type="AlphaFoldDB" id="A0A1G7BL22"/>
<dbReference type="Proteomes" id="UP000199417">
    <property type="component" value="Unassembled WGS sequence"/>
</dbReference>
<evidence type="ECO:0000256" key="2">
    <source>
        <dbReference type="ARBA" id="ARBA00022679"/>
    </source>
</evidence>
<dbReference type="CDD" id="cd00683">
    <property type="entry name" value="Trans_IPPS_HH"/>
    <property type="match status" value="1"/>
</dbReference>
<dbReference type="EMBL" id="FNAB01000013">
    <property type="protein sequence ID" value="SDE27005.1"/>
    <property type="molecule type" value="Genomic_DNA"/>
</dbReference>
<dbReference type="InterPro" id="IPR002060">
    <property type="entry name" value="Squ/phyt_synthse"/>
</dbReference>
<dbReference type="SFLD" id="SFLDG01212">
    <property type="entry name" value="Phytoene_synthase_like"/>
    <property type="match status" value="1"/>
</dbReference>
<dbReference type="SFLD" id="SFLDS00005">
    <property type="entry name" value="Isoprenoid_Synthase_Type_I"/>
    <property type="match status" value="1"/>
</dbReference>
<evidence type="ECO:0000256" key="1">
    <source>
        <dbReference type="ARBA" id="ARBA00004684"/>
    </source>
</evidence>
<protein>
    <submittedName>
        <fullName evidence="3">Phytoene synthase</fullName>
    </submittedName>
</protein>
<dbReference type="UniPathway" id="UPA00799"/>
<gene>
    <name evidence="3" type="ORF">SAMN05444580_11363</name>
</gene>
<reference evidence="3 4" key="1">
    <citation type="submission" date="2016-10" db="EMBL/GenBank/DDBJ databases">
        <authorList>
            <person name="de Groot N.N."/>
        </authorList>
    </citation>
    <scope>NUCLEOTIDE SEQUENCE [LARGE SCALE GENOMIC DNA]</scope>
    <source>
        <strain evidence="3 4">JCM 11308</strain>
    </source>
</reference>
<name>A0A1G7BL22_9NOCA</name>
<dbReference type="InterPro" id="IPR019845">
    <property type="entry name" value="Squalene/phytoene_synthase_CS"/>
</dbReference>
<dbReference type="SUPFAM" id="SSF48576">
    <property type="entry name" value="Terpenoid synthases"/>
    <property type="match status" value="1"/>
</dbReference>
<organism evidence="3 4">
    <name type="scientific">Rhodococcus tukisamuensis</name>
    <dbReference type="NCBI Taxonomy" id="168276"/>
    <lineage>
        <taxon>Bacteria</taxon>
        <taxon>Bacillati</taxon>
        <taxon>Actinomycetota</taxon>
        <taxon>Actinomycetes</taxon>
        <taxon>Mycobacteriales</taxon>
        <taxon>Nocardiaceae</taxon>
        <taxon>Rhodococcus</taxon>
    </lineage>
</organism>
<dbReference type="RefSeq" id="WP_072846280.1">
    <property type="nucleotide sequence ID" value="NZ_FNAB01000013.1"/>
</dbReference>
<dbReference type="Gene3D" id="1.10.600.10">
    <property type="entry name" value="Farnesyl Diphosphate Synthase"/>
    <property type="match status" value="1"/>
</dbReference>